<dbReference type="PANTHER" id="PTHR45776">
    <property type="entry name" value="MIP04163P"/>
    <property type="match status" value="1"/>
</dbReference>
<feature type="region of interest" description="Disordered" evidence="7">
    <location>
        <begin position="1"/>
        <end position="77"/>
    </location>
</feature>
<feature type="compositionally biased region" description="Low complexity" evidence="7">
    <location>
        <begin position="123"/>
        <end position="139"/>
    </location>
</feature>
<dbReference type="PROSITE" id="PS50888">
    <property type="entry name" value="BHLH"/>
    <property type="match status" value="1"/>
</dbReference>
<evidence type="ECO:0000256" key="4">
    <source>
        <dbReference type="ARBA" id="ARBA00023163"/>
    </source>
</evidence>
<evidence type="ECO:0000259" key="8">
    <source>
        <dbReference type="PROSITE" id="PS50888"/>
    </source>
</evidence>
<accession>A0A8H7BZC8</accession>
<evidence type="ECO:0000313" key="10">
    <source>
        <dbReference type="Proteomes" id="UP000605846"/>
    </source>
</evidence>
<feature type="compositionally biased region" description="Polar residues" evidence="7">
    <location>
        <begin position="44"/>
        <end position="58"/>
    </location>
</feature>
<dbReference type="GO" id="GO:0005634">
    <property type="term" value="C:nucleus"/>
    <property type="evidence" value="ECO:0007669"/>
    <property type="project" value="UniProtKB-SubCell"/>
</dbReference>
<keyword evidence="4" id="KW-0804">Transcription</keyword>
<keyword evidence="3" id="KW-0238">DNA-binding</keyword>
<name>A0A8H7BZC8_9FUNG</name>
<evidence type="ECO:0000313" key="9">
    <source>
        <dbReference type="EMBL" id="KAF7732355.1"/>
    </source>
</evidence>
<dbReference type="Gene3D" id="4.10.280.10">
    <property type="entry name" value="Helix-loop-helix DNA-binding domain"/>
    <property type="match status" value="1"/>
</dbReference>
<dbReference type="Proteomes" id="UP000605846">
    <property type="component" value="Unassembled WGS sequence"/>
</dbReference>
<dbReference type="PANTHER" id="PTHR45776:SF2">
    <property type="entry name" value="MIP04163P"/>
    <property type="match status" value="1"/>
</dbReference>
<evidence type="ECO:0000256" key="5">
    <source>
        <dbReference type="ARBA" id="ARBA00023242"/>
    </source>
</evidence>
<sequence length="301" mass="34773">MYNVQFQQPPVHPTQQHQQQTHQSHDMAVAAASMGNDTKAFPSPLTTTSLDSPPNQDQKMQHSFMPLNTPVSPKPFSQQYDLQASYSTTTHILNQPQPKQGLLASPPRGSKDLQQQTLYYHTPQTQQQQHHQQQQQQQQHHQHPRRRSDSPVVSPTSAGSLDEEMQQRNMQHLFEKKRRRRESHNAVERRRRDNINERINELATLLPDRDAIKTNKGTILKKSVDHIRLLHEKLRQHQQRLQELEGMLEMYRVRMGGLGVERQQAPPPPTQQQQMIPPGHPLDLSGMQPHMGSHASFRRDG</sequence>
<keyword evidence="5" id="KW-0539">Nucleus</keyword>
<evidence type="ECO:0000256" key="7">
    <source>
        <dbReference type="SAM" id="MobiDB-lite"/>
    </source>
</evidence>
<evidence type="ECO:0000256" key="3">
    <source>
        <dbReference type="ARBA" id="ARBA00023125"/>
    </source>
</evidence>
<protein>
    <recommendedName>
        <fullName evidence="8">BHLH domain-containing protein</fullName>
    </recommendedName>
</protein>
<keyword evidence="10" id="KW-1185">Reference proteome</keyword>
<dbReference type="Pfam" id="PF00010">
    <property type="entry name" value="HLH"/>
    <property type="match status" value="1"/>
</dbReference>
<feature type="region of interest" description="Disordered" evidence="7">
    <location>
        <begin position="260"/>
        <end position="301"/>
    </location>
</feature>
<dbReference type="GO" id="GO:0000981">
    <property type="term" value="F:DNA-binding transcription factor activity, RNA polymerase II-specific"/>
    <property type="evidence" value="ECO:0007669"/>
    <property type="project" value="TreeGrafter"/>
</dbReference>
<organism evidence="9 10">
    <name type="scientific">Apophysomyces ossiformis</name>
    <dbReference type="NCBI Taxonomy" id="679940"/>
    <lineage>
        <taxon>Eukaryota</taxon>
        <taxon>Fungi</taxon>
        <taxon>Fungi incertae sedis</taxon>
        <taxon>Mucoromycota</taxon>
        <taxon>Mucoromycotina</taxon>
        <taxon>Mucoromycetes</taxon>
        <taxon>Mucorales</taxon>
        <taxon>Mucorineae</taxon>
        <taxon>Mucoraceae</taxon>
        <taxon>Apophysomyces</taxon>
    </lineage>
</organism>
<keyword evidence="6" id="KW-0175">Coiled coil</keyword>
<dbReference type="EMBL" id="JABAYA010000003">
    <property type="protein sequence ID" value="KAF7732355.1"/>
    <property type="molecule type" value="Genomic_DNA"/>
</dbReference>
<comment type="caution">
    <text evidence="9">The sequence shown here is derived from an EMBL/GenBank/DDBJ whole genome shotgun (WGS) entry which is preliminary data.</text>
</comment>
<feature type="domain" description="BHLH" evidence="8">
    <location>
        <begin position="179"/>
        <end position="230"/>
    </location>
</feature>
<reference evidence="9" key="1">
    <citation type="submission" date="2020-01" db="EMBL/GenBank/DDBJ databases">
        <title>Genome Sequencing of Three Apophysomyces-Like Fungal Strains Confirms a Novel Fungal Genus in the Mucoromycota with divergent Burkholderia-like Endosymbiotic Bacteria.</title>
        <authorList>
            <person name="Stajich J.E."/>
            <person name="Macias A.M."/>
            <person name="Carter-House D."/>
            <person name="Lovett B."/>
            <person name="Kasson L.R."/>
            <person name="Berry K."/>
            <person name="Grigoriev I."/>
            <person name="Chang Y."/>
            <person name="Spatafora J."/>
            <person name="Kasson M.T."/>
        </authorList>
    </citation>
    <scope>NUCLEOTIDE SEQUENCE</scope>
    <source>
        <strain evidence="9">NRRL A-21654</strain>
    </source>
</reference>
<dbReference type="OrthoDB" id="690068at2759"/>
<evidence type="ECO:0000256" key="6">
    <source>
        <dbReference type="SAM" id="Coils"/>
    </source>
</evidence>
<feature type="region of interest" description="Disordered" evidence="7">
    <location>
        <begin position="123"/>
        <end position="165"/>
    </location>
</feature>
<evidence type="ECO:0000256" key="1">
    <source>
        <dbReference type="ARBA" id="ARBA00004123"/>
    </source>
</evidence>
<dbReference type="GO" id="GO:0000978">
    <property type="term" value="F:RNA polymerase II cis-regulatory region sequence-specific DNA binding"/>
    <property type="evidence" value="ECO:0007669"/>
    <property type="project" value="TreeGrafter"/>
</dbReference>
<keyword evidence="2" id="KW-0805">Transcription regulation</keyword>
<dbReference type="AlphaFoldDB" id="A0A8H7BZC8"/>
<feature type="compositionally biased region" description="Low complexity" evidence="7">
    <location>
        <begin position="1"/>
        <end position="22"/>
    </location>
</feature>
<evidence type="ECO:0000256" key="2">
    <source>
        <dbReference type="ARBA" id="ARBA00023015"/>
    </source>
</evidence>
<dbReference type="InterPro" id="IPR011598">
    <property type="entry name" value="bHLH_dom"/>
</dbReference>
<dbReference type="SMART" id="SM00353">
    <property type="entry name" value="HLH"/>
    <property type="match status" value="1"/>
</dbReference>
<feature type="coiled-coil region" evidence="6">
    <location>
        <begin position="227"/>
        <end position="254"/>
    </location>
</feature>
<gene>
    <name evidence="9" type="ORF">EC973_005251</name>
</gene>
<dbReference type="GO" id="GO:0046983">
    <property type="term" value="F:protein dimerization activity"/>
    <property type="evidence" value="ECO:0007669"/>
    <property type="project" value="InterPro"/>
</dbReference>
<dbReference type="SUPFAM" id="SSF47459">
    <property type="entry name" value="HLH, helix-loop-helix DNA-binding domain"/>
    <property type="match status" value="1"/>
</dbReference>
<comment type="subcellular location">
    <subcellularLocation>
        <location evidence="1">Nucleus</location>
    </subcellularLocation>
</comment>
<proteinExistence type="predicted"/>
<dbReference type="InterPro" id="IPR036638">
    <property type="entry name" value="HLH_DNA-bd_sf"/>
</dbReference>